<gene>
    <name evidence="4" type="ORF">GGQ74_002373</name>
</gene>
<feature type="domain" description="DUF4139" evidence="2">
    <location>
        <begin position="205"/>
        <end position="498"/>
    </location>
</feature>
<reference evidence="4 5" key="1">
    <citation type="submission" date="2020-03" db="EMBL/GenBank/DDBJ databases">
        <title>Genomic Encyclopedia of Type Strains, Phase IV (KMG-IV): sequencing the most valuable type-strain genomes for metagenomic binning, comparative biology and taxonomic classification.</title>
        <authorList>
            <person name="Goeker M."/>
        </authorList>
    </citation>
    <scope>NUCLEOTIDE SEQUENCE [LARGE SCALE GENOMIC DNA]</scope>
    <source>
        <strain evidence="4 5">DSM 24233</strain>
    </source>
</reference>
<feature type="domain" description="DUF4140" evidence="3">
    <location>
        <begin position="28"/>
        <end position="125"/>
    </location>
</feature>
<organism evidence="4 5">
    <name type="scientific">Desulfobaculum xiamenense</name>
    <dbReference type="NCBI Taxonomy" id="995050"/>
    <lineage>
        <taxon>Bacteria</taxon>
        <taxon>Pseudomonadati</taxon>
        <taxon>Thermodesulfobacteriota</taxon>
        <taxon>Desulfovibrionia</taxon>
        <taxon>Desulfovibrionales</taxon>
        <taxon>Desulfovibrionaceae</taxon>
        <taxon>Desulfobaculum</taxon>
    </lineage>
</organism>
<dbReference type="Pfam" id="PF13600">
    <property type="entry name" value="DUF4140"/>
    <property type="match status" value="1"/>
</dbReference>
<dbReference type="EMBL" id="JAATJA010000002">
    <property type="protein sequence ID" value="NJB68700.1"/>
    <property type="molecule type" value="Genomic_DNA"/>
</dbReference>
<protein>
    <submittedName>
        <fullName evidence="4">Uncharacterized protein (TIGR02231 family)</fullName>
    </submittedName>
</protein>
<keyword evidence="1" id="KW-0732">Signal</keyword>
<accession>A0A846QNV7</accession>
<dbReference type="PANTHER" id="PTHR31005:SF8">
    <property type="entry name" value="DUF4139 DOMAIN-CONTAINING PROTEIN"/>
    <property type="match status" value="1"/>
</dbReference>
<name>A0A846QNV7_9BACT</name>
<keyword evidence="5" id="KW-1185">Reference proteome</keyword>
<dbReference type="InterPro" id="IPR037291">
    <property type="entry name" value="DUF4139"/>
</dbReference>
<dbReference type="AlphaFoldDB" id="A0A846QNV7"/>
<dbReference type="RefSeq" id="WP_167941746.1">
    <property type="nucleotide sequence ID" value="NZ_JAATJA010000002.1"/>
</dbReference>
<dbReference type="Pfam" id="PF13598">
    <property type="entry name" value="DUF4139"/>
    <property type="match status" value="1"/>
</dbReference>
<dbReference type="PANTHER" id="PTHR31005">
    <property type="entry name" value="DUF4139 DOMAIN-CONTAINING PROTEIN"/>
    <property type="match status" value="1"/>
</dbReference>
<evidence type="ECO:0000313" key="5">
    <source>
        <dbReference type="Proteomes" id="UP000580856"/>
    </source>
</evidence>
<evidence type="ECO:0000259" key="3">
    <source>
        <dbReference type="Pfam" id="PF13600"/>
    </source>
</evidence>
<evidence type="ECO:0000256" key="1">
    <source>
        <dbReference type="SAM" id="SignalP"/>
    </source>
</evidence>
<dbReference type="Proteomes" id="UP000580856">
    <property type="component" value="Unassembled WGS sequence"/>
</dbReference>
<evidence type="ECO:0000313" key="4">
    <source>
        <dbReference type="EMBL" id="NJB68700.1"/>
    </source>
</evidence>
<dbReference type="InterPro" id="IPR025554">
    <property type="entry name" value="DUF4140"/>
</dbReference>
<comment type="caution">
    <text evidence="4">The sequence shown here is derived from an EMBL/GenBank/DDBJ whole genome shotgun (WGS) entry which is preliminary data.</text>
</comment>
<evidence type="ECO:0000259" key="2">
    <source>
        <dbReference type="Pfam" id="PF13598"/>
    </source>
</evidence>
<dbReference type="InterPro" id="IPR011935">
    <property type="entry name" value="CHP02231"/>
</dbReference>
<proteinExistence type="predicted"/>
<feature type="chain" id="PRO_5033022112" evidence="1">
    <location>
        <begin position="23"/>
        <end position="508"/>
    </location>
</feature>
<sequence length="508" mass="55330">MRTLSTLVLSIGILLCAATAHAAPLHIVLYPDSAQVTDTVRVPLEAAPGGVAGAFTLPLAVDPSSIGLAVDSPAKLTLTDVSIDRRPMRDEAAIAELRKRLNTERDARQNLIDTRSAFEAAANFWRSQELTRSVTPSNVHAMAAAVRDGVASSLTAVSNLVPRIADKDRLIAEMEAELERLTGGAADTWRVTAHFADATAREATLTVSYRLTQCGWTSRYTLNALPSEGRVDVAWDAEIHQNTGMNWTDAQVVLSTGRSAGRTEPPAVRPWVVGPIKPVLLRKAAMDNAPTEMAMMAAAPAPEQIHMREGIFFDEYDAGRVSLESGANRRVALRRLTWNATFDYLVRPQESDSAFVHATVNLDATPRLPRGEATFLLDSAFIRKSVFALSGREADLHFGADPQLRVKLETLDKKSGSGGIISKKNTYDWDWRLTVTNGKKVPAALRVEDALPSLRDERIKMEKRLPGATEAEGVATWTDTIAPGAEKTIEYGYSLSWPSDMHLDLGGR</sequence>
<feature type="signal peptide" evidence="1">
    <location>
        <begin position="1"/>
        <end position="22"/>
    </location>
</feature>
<dbReference type="NCBIfam" id="TIGR02231">
    <property type="entry name" value="mucoidy inhibitor MuiA family protein"/>
    <property type="match status" value="1"/>
</dbReference>